<comment type="caution">
    <text evidence="2">The sequence shown here is derived from an EMBL/GenBank/DDBJ whole genome shotgun (WGS) entry which is preliminary data.</text>
</comment>
<evidence type="ECO:0000313" key="2">
    <source>
        <dbReference type="EMBL" id="KJF76161.1"/>
    </source>
</evidence>
<gene>
    <name evidence="2" type="ORF">UA45_20100</name>
</gene>
<evidence type="ECO:0000313" key="3">
    <source>
        <dbReference type="Proteomes" id="UP000032582"/>
    </source>
</evidence>
<dbReference type="AlphaFoldDB" id="A0A0D8L4R6"/>
<reference evidence="2 3" key="1">
    <citation type="submission" date="2015-02" db="EMBL/GenBank/DDBJ databases">
        <title>Whole genome shotgun sequencing of cultured foodborne pathogen.</title>
        <authorList>
            <person name="Timme R."/>
            <person name="Allard M.W."/>
            <person name="Strain E."/>
            <person name="Evans P.S."/>
            <person name="Brown E."/>
        </authorList>
    </citation>
    <scope>NUCLEOTIDE SEQUENCE [LARGE SCALE GENOMIC DNA]</scope>
    <source>
        <strain evidence="2 3">GCSL-TSO-24</strain>
    </source>
</reference>
<dbReference type="Proteomes" id="UP000032582">
    <property type="component" value="Unassembled WGS sequence"/>
</dbReference>
<feature type="region of interest" description="Disordered" evidence="1">
    <location>
        <begin position="49"/>
        <end position="75"/>
    </location>
</feature>
<accession>A0A0D8L4R6</accession>
<name>A0A0D8L4R6_MORMO</name>
<evidence type="ECO:0000256" key="1">
    <source>
        <dbReference type="SAM" id="MobiDB-lite"/>
    </source>
</evidence>
<sequence length="75" mass="8677">VLFAEGARALADARFHLILNRELIAKVSIGLESRLMKKHERQEIEQIRNNARRNARQQMAGRSARINTRSKKSHD</sequence>
<protein>
    <submittedName>
        <fullName evidence="2">Uncharacterized protein</fullName>
    </submittedName>
</protein>
<proteinExistence type="predicted"/>
<dbReference type="PATRIC" id="fig|582.24.peg.6402"/>
<organism evidence="2 3">
    <name type="scientific">Morganella morganii</name>
    <name type="common">Proteus morganii</name>
    <dbReference type="NCBI Taxonomy" id="582"/>
    <lineage>
        <taxon>Bacteria</taxon>
        <taxon>Pseudomonadati</taxon>
        <taxon>Pseudomonadota</taxon>
        <taxon>Gammaproteobacteria</taxon>
        <taxon>Enterobacterales</taxon>
        <taxon>Morganellaceae</taxon>
        <taxon>Morganella</taxon>
    </lineage>
</organism>
<dbReference type="EMBL" id="JZSH01000396">
    <property type="protein sequence ID" value="KJF76161.1"/>
    <property type="molecule type" value="Genomic_DNA"/>
</dbReference>
<feature type="non-terminal residue" evidence="2">
    <location>
        <position position="1"/>
    </location>
</feature>